<dbReference type="RefSeq" id="WP_191703543.1">
    <property type="nucleotide sequence ID" value="NZ_JACSPW010000006.1"/>
</dbReference>
<dbReference type="Proteomes" id="UP000600565">
    <property type="component" value="Unassembled WGS sequence"/>
</dbReference>
<proteinExistence type="predicted"/>
<dbReference type="CDD" id="cd02440">
    <property type="entry name" value="AdoMet_MTases"/>
    <property type="match status" value="1"/>
</dbReference>
<feature type="domain" description="Methyltransferase type 11" evidence="1">
    <location>
        <begin position="40"/>
        <end position="134"/>
    </location>
</feature>
<reference evidence="2 3" key="1">
    <citation type="submission" date="2020-08" db="EMBL/GenBank/DDBJ databases">
        <title>A Genomic Blueprint of the Chicken Gut Microbiome.</title>
        <authorList>
            <person name="Gilroy R."/>
            <person name="Ravi A."/>
            <person name="Getino M."/>
            <person name="Pursley I."/>
            <person name="Horton D.L."/>
            <person name="Alikhan N.-F."/>
            <person name="Baker D."/>
            <person name="Gharbi K."/>
            <person name="Hall N."/>
            <person name="Watson M."/>
            <person name="Adriaenssens E.M."/>
            <person name="Foster-Nyarko E."/>
            <person name="Jarju S."/>
            <person name="Secka A."/>
            <person name="Antonio M."/>
            <person name="Oren A."/>
            <person name="Chaudhuri R."/>
            <person name="La Ragione R.M."/>
            <person name="Hildebrand F."/>
            <person name="Pallen M.J."/>
        </authorList>
    </citation>
    <scope>NUCLEOTIDE SEQUENCE [LARGE SCALE GENOMIC DNA]</scope>
    <source>
        <strain evidence="2 3">Sa1YVA6</strain>
    </source>
</reference>
<dbReference type="InterPro" id="IPR013216">
    <property type="entry name" value="Methyltransf_11"/>
</dbReference>
<comment type="caution">
    <text evidence="2">The sequence shown here is derived from an EMBL/GenBank/DDBJ whole genome shotgun (WGS) entry which is preliminary data.</text>
</comment>
<name>A0ABR8XLY9_9BACL</name>
<dbReference type="GO" id="GO:0008168">
    <property type="term" value="F:methyltransferase activity"/>
    <property type="evidence" value="ECO:0007669"/>
    <property type="project" value="UniProtKB-KW"/>
</dbReference>
<evidence type="ECO:0000313" key="2">
    <source>
        <dbReference type="EMBL" id="MBD8032954.1"/>
    </source>
</evidence>
<evidence type="ECO:0000313" key="3">
    <source>
        <dbReference type="Proteomes" id="UP000600565"/>
    </source>
</evidence>
<evidence type="ECO:0000259" key="1">
    <source>
        <dbReference type="Pfam" id="PF08241"/>
    </source>
</evidence>
<organism evidence="2 3">
    <name type="scientific">Solibacillus merdavium</name>
    <dbReference type="NCBI Taxonomy" id="2762218"/>
    <lineage>
        <taxon>Bacteria</taxon>
        <taxon>Bacillati</taxon>
        <taxon>Bacillota</taxon>
        <taxon>Bacilli</taxon>
        <taxon>Bacillales</taxon>
        <taxon>Caryophanaceae</taxon>
        <taxon>Solibacillus</taxon>
    </lineage>
</organism>
<dbReference type="Pfam" id="PF08241">
    <property type="entry name" value="Methyltransf_11"/>
    <property type="match status" value="1"/>
</dbReference>
<keyword evidence="2" id="KW-0489">Methyltransferase</keyword>
<keyword evidence="3" id="KW-1185">Reference proteome</keyword>
<dbReference type="InterPro" id="IPR029063">
    <property type="entry name" value="SAM-dependent_MTases_sf"/>
</dbReference>
<dbReference type="Gene3D" id="3.40.50.150">
    <property type="entry name" value="Vaccinia Virus protein VP39"/>
    <property type="match status" value="1"/>
</dbReference>
<dbReference type="SUPFAM" id="SSF53335">
    <property type="entry name" value="S-adenosyl-L-methionine-dependent methyltransferases"/>
    <property type="match status" value="1"/>
</dbReference>
<sequence length="258" mass="30022">MGIDFHNEKNRYSYSTRKADSSWIHAMKELVNFNNIPKALDIGCGGGIYSKALSDMGVMSVTGVDYSEEILKAARENCNEYPNISFKLGNALQTDLESNEYNLILERALIHHIQDLQMCFKEAYRLLLEKGIYIVQDRTPEDCLLKGDANHIRGYFFERFPQLIESETKRRYSSEFVIETLTDVGFTEIQEIKLWETRKEYTNKAQLLKDLSERTGRSILHELTDEELKLLIEYIDEAISSDQNIVEKDRWTIWIAVK</sequence>
<accession>A0ABR8XLY9</accession>
<gene>
    <name evidence="2" type="ORF">H9632_07725</name>
</gene>
<dbReference type="PANTHER" id="PTHR43591">
    <property type="entry name" value="METHYLTRANSFERASE"/>
    <property type="match status" value="1"/>
</dbReference>
<keyword evidence="2" id="KW-0808">Transferase</keyword>
<dbReference type="EMBL" id="JACSPW010000006">
    <property type="protein sequence ID" value="MBD8032954.1"/>
    <property type="molecule type" value="Genomic_DNA"/>
</dbReference>
<dbReference type="GO" id="GO:0032259">
    <property type="term" value="P:methylation"/>
    <property type="evidence" value="ECO:0007669"/>
    <property type="project" value="UniProtKB-KW"/>
</dbReference>
<protein>
    <submittedName>
        <fullName evidence="2">Class I SAM-dependent methyltransferase</fullName>
    </submittedName>
</protein>